<accession>A0AAV7WKN2</accession>
<organism evidence="1 2">
    <name type="scientific">Pleurodeles waltl</name>
    <name type="common">Iberian ribbed newt</name>
    <dbReference type="NCBI Taxonomy" id="8319"/>
    <lineage>
        <taxon>Eukaryota</taxon>
        <taxon>Metazoa</taxon>
        <taxon>Chordata</taxon>
        <taxon>Craniata</taxon>
        <taxon>Vertebrata</taxon>
        <taxon>Euteleostomi</taxon>
        <taxon>Amphibia</taxon>
        <taxon>Batrachia</taxon>
        <taxon>Caudata</taxon>
        <taxon>Salamandroidea</taxon>
        <taxon>Salamandridae</taxon>
        <taxon>Pleurodelinae</taxon>
        <taxon>Pleurodeles</taxon>
    </lineage>
</organism>
<dbReference type="AlphaFoldDB" id="A0AAV7WKN2"/>
<evidence type="ECO:0000313" key="1">
    <source>
        <dbReference type="EMBL" id="KAJ1213853.1"/>
    </source>
</evidence>
<protein>
    <submittedName>
        <fullName evidence="1">Uncharacterized protein</fullName>
    </submittedName>
</protein>
<proteinExistence type="predicted"/>
<keyword evidence="2" id="KW-1185">Reference proteome</keyword>
<sequence length="128" mass="15201">MTPFVYLDNPTTDEPRWCKWIGRLQHYFRAMRETDGTTMRSMMLHMGEDELYDLFEHPPNTGADDDFDAAVAGLNRHFDPQMNPDYERFKLHQAWQADVESVDTFFSWLTKLASMCTEINNRMKLERN</sequence>
<comment type="caution">
    <text evidence="1">The sequence shown here is derived from an EMBL/GenBank/DDBJ whole genome shotgun (WGS) entry which is preliminary data.</text>
</comment>
<dbReference type="Proteomes" id="UP001066276">
    <property type="component" value="Chromosome 1_1"/>
</dbReference>
<name>A0AAV7WKN2_PLEWA</name>
<evidence type="ECO:0000313" key="2">
    <source>
        <dbReference type="Proteomes" id="UP001066276"/>
    </source>
</evidence>
<dbReference type="EMBL" id="JANPWB010000001">
    <property type="protein sequence ID" value="KAJ1213853.1"/>
    <property type="molecule type" value="Genomic_DNA"/>
</dbReference>
<gene>
    <name evidence="1" type="ORF">NDU88_001483</name>
</gene>
<reference evidence="1" key="1">
    <citation type="journal article" date="2022" name="bioRxiv">
        <title>Sequencing and chromosome-scale assembly of the giantPleurodeles waltlgenome.</title>
        <authorList>
            <person name="Brown T."/>
            <person name="Elewa A."/>
            <person name="Iarovenko S."/>
            <person name="Subramanian E."/>
            <person name="Araus A.J."/>
            <person name="Petzold A."/>
            <person name="Susuki M."/>
            <person name="Suzuki K.-i.T."/>
            <person name="Hayashi T."/>
            <person name="Toyoda A."/>
            <person name="Oliveira C."/>
            <person name="Osipova E."/>
            <person name="Leigh N.D."/>
            <person name="Simon A."/>
            <person name="Yun M.H."/>
        </authorList>
    </citation>
    <scope>NUCLEOTIDE SEQUENCE</scope>
    <source>
        <strain evidence="1">20211129_DDA</strain>
        <tissue evidence="1">Liver</tissue>
    </source>
</reference>